<reference evidence="5" key="1">
    <citation type="journal article" date="2015" name="J. Proteomics">
        <title>Unique diversity of the venom peptides from the scorpion Androctonus bicolor revealed by transcriptomic and proteomic analysis.</title>
        <authorList>
            <person name="Zhang L."/>
            <person name="Shi W."/>
            <person name="Zeng X.C."/>
            <person name="Ge F."/>
            <person name="Yang M."/>
            <person name="Nie Y."/>
            <person name="Bao A."/>
            <person name="Wu S."/>
            <person name="E G."/>
        </authorList>
    </citation>
    <scope>NUCLEOTIDE SEQUENCE</scope>
</reference>
<evidence type="ECO:0000313" key="5">
    <source>
        <dbReference type="EMBL" id="AIX87637.1"/>
    </source>
</evidence>
<evidence type="ECO:0000256" key="3">
    <source>
        <dbReference type="SAM" id="Phobius"/>
    </source>
</evidence>
<protein>
    <submittedName>
        <fullName evidence="5">Sodium channel blocker AbNaTx24</fullName>
    </submittedName>
</protein>
<proteinExistence type="evidence at transcript level"/>
<dbReference type="GO" id="GO:0005576">
    <property type="term" value="C:extracellular region"/>
    <property type="evidence" value="ECO:0007669"/>
    <property type="project" value="UniProtKB-SubCell"/>
</dbReference>
<dbReference type="GO" id="GO:0034220">
    <property type="term" value="P:monoatomic ion transmembrane transport"/>
    <property type="evidence" value="ECO:0007669"/>
    <property type="project" value="UniProtKB-KW"/>
</dbReference>
<feature type="transmembrane region" description="Helical" evidence="3">
    <location>
        <begin position="6"/>
        <end position="24"/>
    </location>
</feature>
<dbReference type="SUPFAM" id="SSF57095">
    <property type="entry name" value="Scorpion toxin-like"/>
    <property type="match status" value="1"/>
</dbReference>
<dbReference type="InterPro" id="IPR044062">
    <property type="entry name" value="LCN-type_CS_alpha_beta_dom"/>
</dbReference>
<comment type="subcellular location">
    <subcellularLocation>
        <location evidence="1">Secreted</location>
    </subcellularLocation>
</comment>
<dbReference type="Gene3D" id="3.30.30.10">
    <property type="entry name" value="Knottin, scorpion toxin-like"/>
    <property type="match status" value="1"/>
</dbReference>
<keyword evidence="3" id="KW-1133">Transmembrane helix</keyword>
<keyword evidence="5" id="KW-0407">Ion channel</keyword>
<dbReference type="InterPro" id="IPR002061">
    <property type="entry name" value="Scorpion_toxinL/defensin"/>
</dbReference>
<organism evidence="5">
    <name type="scientific">Androctonus bicolor</name>
    <dbReference type="NCBI Taxonomy" id="748906"/>
    <lineage>
        <taxon>Eukaryota</taxon>
        <taxon>Metazoa</taxon>
        <taxon>Ecdysozoa</taxon>
        <taxon>Arthropoda</taxon>
        <taxon>Chelicerata</taxon>
        <taxon>Arachnida</taxon>
        <taxon>Scorpiones</taxon>
        <taxon>Buthida</taxon>
        <taxon>Buthoidea</taxon>
        <taxon>Buthidae</taxon>
        <taxon>Androctonus</taxon>
    </lineage>
</organism>
<dbReference type="Pfam" id="PF00537">
    <property type="entry name" value="Toxin_3"/>
    <property type="match status" value="1"/>
</dbReference>
<dbReference type="InterPro" id="IPR036574">
    <property type="entry name" value="Scorpion_toxin-like_sf"/>
</dbReference>
<keyword evidence="2" id="KW-0964">Secreted</keyword>
<dbReference type="AlphaFoldDB" id="A0A0K0LBV5"/>
<feature type="domain" description="LCN-type CS-alpha/beta" evidence="4">
    <location>
        <begin position="29"/>
        <end position="89"/>
    </location>
</feature>
<keyword evidence="5" id="KW-0813">Transport</keyword>
<evidence type="ECO:0000256" key="2">
    <source>
        <dbReference type="ARBA" id="ARBA00022525"/>
    </source>
</evidence>
<keyword evidence="5" id="KW-0406">Ion transport</keyword>
<dbReference type="PROSITE" id="PS51863">
    <property type="entry name" value="LCN_CSAB"/>
    <property type="match status" value="1"/>
</dbReference>
<keyword evidence="3" id="KW-0472">Membrane</keyword>
<name>A0A0K0LBV5_9SCOR</name>
<accession>A0A0K0LBV5</accession>
<sequence length="89" mass="10302">MKILNYYLFSAILLAYLGIYKAWVQPKIKDGYYLSDENGVFVTCKFRYNEYFCLEECVENGAKDGYCVGNASICFCKHEIGNPKEHSLF</sequence>
<evidence type="ECO:0000256" key="1">
    <source>
        <dbReference type="ARBA" id="ARBA00004613"/>
    </source>
</evidence>
<keyword evidence="3" id="KW-0812">Transmembrane</keyword>
<dbReference type="EMBL" id="KJ787349">
    <property type="protein sequence ID" value="AIX87637.1"/>
    <property type="molecule type" value="mRNA"/>
</dbReference>
<dbReference type="GO" id="GO:0019871">
    <property type="term" value="F:sodium channel inhibitor activity"/>
    <property type="evidence" value="ECO:0007669"/>
    <property type="project" value="InterPro"/>
</dbReference>
<evidence type="ECO:0000259" key="4">
    <source>
        <dbReference type="PROSITE" id="PS51863"/>
    </source>
</evidence>